<feature type="transmembrane region" description="Helical" evidence="7">
    <location>
        <begin position="99"/>
        <end position="120"/>
    </location>
</feature>
<evidence type="ECO:0000256" key="5">
    <source>
        <dbReference type="ARBA" id="ARBA00022989"/>
    </source>
</evidence>
<dbReference type="EMBL" id="FCOE02000003">
    <property type="protein sequence ID" value="SAK47259.1"/>
    <property type="molecule type" value="Genomic_DNA"/>
</dbReference>
<proteinExistence type="inferred from homology"/>
<dbReference type="AlphaFoldDB" id="A0A157ZP62"/>
<dbReference type="SUPFAM" id="SSF161098">
    <property type="entry name" value="MetI-like"/>
    <property type="match status" value="1"/>
</dbReference>
<accession>A0A157ZP62</accession>
<evidence type="ECO:0000256" key="7">
    <source>
        <dbReference type="RuleBase" id="RU363032"/>
    </source>
</evidence>
<keyword evidence="6 7" id="KW-0472">Membrane</keyword>
<organism evidence="9 10">
    <name type="scientific">Caballeronia pedi</name>
    <dbReference type="NCBI Taxonomy" id="1777141"/>
    <lineage>
        <taxon>Bacteria</taxon>
        <taxon>Pseudomonadati</taxon>
        <taxon>Pseudomonadota</taxon>
        <taxon>Betaproteobacteria</taxon>
        <taxon>Burkholderiales</taxon>
        <taxon>Burkholderiaceae</taxon>
        <taxon>Caballeronia</taxon>
    </lineage>
</organism>
<feature type="transmembrane region" description="Helical" evidence="7">
    <location>
        <begin position="172"/>
        <end position="192"/>
    </location>
</feature>
<dbReference type="OrthoDB" id="9803623at2"/>
<sequence length="311" mass="33466">MRIFARLLSSLMLLVVVSALLFAMCRATPVSPARLTLGSDASADQVASFNRQHGLDRPVVAQYGTWLTHAATLDFGRSYVSGNDIGPEIADTLPGTVELVTLSFVLTLVMSILLGTVAALKEDGTADHVLRIAAIVGLSIPSFWLGLLLIRYVALKTGWLPVGGRVPWADGIGAHLGSLILPVLTMSVYYIAVLSRLVRTNMVDALSQDYIRTARALGLPRGRILVYALKNALPSLVSTAAMSYGYMFGWALIVEQIFNLPGVSRALLTAIFQRDYPAVQAIVLVITTIFIVSNSCADLVQGALDPKVNRK</sequence>
<dbReference type="InterPro" id="IPR000515">
    <property type="entry name" value="MetI-like"/>
</dbReference>
<evidence type="ECO:0000256" key="2">
    <source>
        <dbReference type="ARBA" id="ARBA00022448"/>
    </source>
</evidence>
<dbReference type="RefSeq" id="WP_061173640.1">
    <property type="nucleotide sequence ID" value="NZ_FCOE02000003.1"/>
</dbReference>
<feature type="transmembrane region" description="Helical" evidence="7">
    <location>
        <begin position="132"/>
        <end position="152"/>
    </location>
</feature>
<evidence type="ECO:0000259" key="8">
    <source>
        <dbReference type="PROSITE" id="PS50928"/>
    </source>
</evidence>
<dbReference type="Proteomes" id="UP000054911">
    <property type="component" value="Unassembled WGS sequence"/>
</dbReference>
<evidence type="ECO:0000313" key="10">
    <source>
        <dbReference type="Proteomes" id="UP000054911"/>
    </source>
</evidence>
<feature type="domain" description="ABC transmembrane type-1" evidence="8">
    <location>
        <begin position="93"/>
        <end position="297"/>
    </location>
</feature>
<dbReference type="Pfam" id="PF00528">
    <property type="entry name" value="BPD_transp_1"/>
    <property type="match status" value="1"/>
</dbReference>
<dbReference type="CDD" id="cd06261">
    <property type="entry name" value="TM_PBP2"/>
    <property type="match status" value="1"/>
</dbReference>
<dbReference type="STRING" id="1777141.AWB80_01081"/>
<reference evidence="9" key="1">
    <citation type="submission" date="2016-01" db="EMBL/GenBank/DDBJ databases">
        <authorList>
            <person name="Peeters C."/>
        </authorList>
    </citation>
    <scope>NUCLEOTIDE SEQUENCE [LARGE SCALE GENOMIC DNA]</scope>
    <source>
        <strain evidence="9">LMG 29323</strain>
    </source>
</reference>
<feature type="transmembrane region" description="Helical" evidence="7">
    <location>
        <begin position="233"/>
        <end position="258"/>
    </location>
</feature>
<name>A0A157ZP62_9BURK</name>
<dbReference type="GO" id="GO:0071916">
    <property type="term" value="F:dipeptide transmembrane transporter activity"/>
    <property type="evidence" value="ECO:0007669"/>
    <property type="project" value="TreeGrafter"/>
</dbReference>
<keyword evidence="3" id="KW-1003">Cell membrane</keyword>
<evidence type="ECO:0000256" key="4">
    <source>
        <dbReference type="ARBA" id="ARBA00022692"/>
    </source>
</evidence>
<feature type="transmembrane region" description="Helical" evidence="7">
    <location>
        <begin position="278"/>
        <end position="300"/>
    </location>
</feature>
<keyword evidence="4 7" id="KW-0812">Transmembrane</keyword>
<comment type="subcellular location">
    <subcellularLocation>
        <location evidence="1 7">Cell membrane</location>
        <topology evidence="1 7">Multi-pass membrane protein</topology>
    </subcellularLocation>
</comment>
<dbReference type="PROSITE" id="PS50928">
    <property type="entry name" value="ABC_TM1"/>
    <property type="match status" value="1"/>
</dbReference>
<comment type="similarity">
    <text evidence="7">Belongs to the binding-protein-dependent transport system permease family.</text>
</comment>
<dbReference type="PANTHER" id="PTHR43163">
    <property type="entry name" value="DIPEPTIDE TRANSPORT SYSTEM PERMEASE PROTEIN DPPB-RELATED"/>
    <property type="match status" value="1"/>
</dbReference>
<comment type="caution">
    <text evidence="9">The sequence shown here is derived from an EMBL/GenBank/DDBJ whole genome shotgun (WGS) entry which is preliminary data.</text>
</comment>
<dbReference type="Gene3D" id="1.10.3720.10">
    <property type="entry name" value="MetI-like"/>
    <property type="match status" value="1"/>
</dbReference>
<dbReference type="InterPro" id="IPR045621">
    <property type="entry name" value="BPD_transp_1_N"/>
</dbReference>
<keyword evidence="10" id="KW-1185">Reference proteome</keyword>
<protein>
    <submittedName>
        <fullName evidence="9">Dipeptide ABC transporter permease</fullName>
    </submittedName>
</protein>
<evidence type="ECO:0000313" key="9">
    <source>
        <dbReference type="EMBL" id="SAK47259.1"/>
    </source>
</evidence>
<keyword evidence="2 7" id="KW-0813">Transport</keyword>
<gene>
    <name evidence="9" type="ORF">AWB80_01081</name>
</gene>
<dbReference type="InterPro" id="IPR035906">
    <property type="entry name" value="MetI-like_sf"/>
</dbReference>
<dbReference type="GO" id="GO:0005886">
    <property type="term" value="C:plasma membrane"/>
    <property type="evidence" value="ECO:0007669"/>
    <property type="project" value="UniProtKB-SubCell"/>
</dbReference>
<dbReference type="PANTHER" id="PTHR43163:SF6">
    <property type="entry name" value="DIPEPTIDE TRANSPORT SYSTEM PERMEASE PROTEIN DPPB-RELATED"/>
    <property type="match status" value="1"/>
</dbReference>
<keyword evidence="5 7" id="KW-1133">Transmembrane helix</keyword>
<evidence type="ECO:0000256" key="1">
    <source>
        <dbReference type="ARBA" id="ARBA00004651"/>
    </source>
</evidence>
<evidence type="ECO:0000256" key="3">
    <source>
        <dbReference type="ARBA" id="ARBA00022475"/>
    </source>
</evidence>
<dbReference type="Pfam" id="PF19300">
    <property type="entry name" value="BPD_transp_1_N"/>
    <property type="match status" value="1"/>
</dbReference>
<evidence type="ECO:0000256" key="6">
    <source>
        <dbReference type="ARBA" id="ARBA00023136"/>
    </source>
</evidence>